<evidence type="ECO:0000256" key="1">
    <source>
        <dbReference type="SAM" id="Coils"/>
    </source>
</evidence>
<evidence type="ECO:0000313" key="4">
    <source>
        <dbReference type="Proteomes" id="UP000693970"/>
    </source>
</evidence>
<dbReference type="OrthoDB" id="49576at2759"/>
<protein>
    <submittedName>
        <fullName evidence="3">Uncharacterized protein</fullName>
    </submittedName>
</protein>
<sequence length="1027" mass="118177">MSTEFFNMPAPPGNVTGEEDASFASLQESLYWSESFVLPEGPSLRLSEDDFFFQLIRGNEQCKEVSHGDQKTRSRVRFFHTVPMLRSVWALDEEDENVLEHSLANKPVPTCIRKTEIELVQRHLPRYPSQTHRTKASFYPLVQYNIHLTSSDNARSFRDAKFLAFYRSRLQARKQGITDRKEKRRLQREKRFAAREAKRKSRESMVKMRGRNKFYQESAVEELSVPRTVVMTGFETSPYSLEKSKQGGDIETSSQISQSSLERGIHNSNESSMLSSVGSFSDEEFLEKSLGDDEYFNEELDYFYAGEKQKMQQVHSRNIEDAEREQRERRLEAERKARIAMEEATQKEEEDLEETQALYHSGQLACRLESYSVRLAIFLANKWAEDQVREEKSSKLSIRPPWSLNDHYNFLRGYFLDRRALKQQFSRKQPVGNPLEEEDVMSDLNDQVTDEDYAVETPKLISRRSLSGSFRESVSCNLDTDEIEMEQYEPQVGVVPPSLQALILQAQVEMRSRKVPEEHRKKFVPSSLEASEIGRFTRLKEYVVEAYGTKQQEIKPQLPSEIWKHGKERVCLPKVEDATASKTFTIFTEAAALGRIKALKPQVVTNYDPLSDLTLEQEVDIDDENKHKVMRTNYLTDVYVQDHRQNKKDDLWVDADLREDNIRYESLDEVQLPVEDCPVVRPAVKKLTGREIHDAIAQAVAESAWERRYRLERPRAEQRVTRNCRCKYCGTANPFQTRAYRKRWLVQQGLWTEPEQETIATTMIGEETTTSETPPTTKIDFDTLVDQFSEVVDGAERMVETKAVHGVPDNLSLVGSEMDFGKLSTAADPQNPTTSSIDPGALVDHFTEALDSAGVMAEIEAVNGVPKILSQVDVIMDFGYRCGVTHEQNLDEGNNSVASKDHERVLRISGENHEESTPEVKDYSDNNDDVLAEQQLQDDASQYQHEKKSKCEMIRIAGEDDWSADDEAPLEDLSTTPPIKPHRKRSFLSEVGYILGLYRVNENDNSISAKAQRLRREKRRSRRIKHK</sequence>
<accession>A0A9K3Q2C4</accession>
<name>A0A9K3Q2C4_9STRA</name>
<feature type="coiled-coil region" evidence="1">
    <location>
        <begin position="323"/>
        <end position="350"/>
    </location>
</feature>
<comment type="caution">
    <text evidence="3">The sequence shown here is derived from an EMBL/GenBank/DDBJ whole genome shotgun (WGS) entry which is preliminary data.</text>
</comment>
<feature type="compositionally biased region" description="Basic residues" evidence="2">
    <location>
        <begin position="1012"/>
        <end position="1027"/>
    </location>
</feature>
<gene>
    <name evidence="3" type="ORF">IV203_031124</name>
</gene>
<dbReference type="AlphaFoldDB" id="A0A9K3Q2C4"/>
<reference evidence="3" key="2">
    <citation type="submission" date="2021-04" db="EMBL/GenBank/DDBJ databases">
        <authorList>
            <person name="Podell S."/>
        </authorList>
    </citation>
    <scope>NUCLEOTIDE SEQUENCE</scope>
    <source>
        <strain evidence="3">Hildebrandi</strain>
    </source>
</reference>
<keyword evidence="1" id="KW-0175">Coiled coil</keyword>
<dbReference type="EMBL" id="JAGRRH010000006">
    <property type="protein sequence ID" value="KAG7368381.1"/>
    <property type="molecule type" value="Genomic_DNA"/>
</dbReference>
<evidence type="ECO:0000313" key="3">
    <source>
        <dbReference type="EMBL" id="KAG7368381.1"/>
    </source>
</evidence>
<reference evidence="3" key="1">
    <citation type="journal article" date="2021" name="Sci. Rep.">
        <title>Diploid genomic architecture of Nitzschia inconspicua, an elite biomass production diatom.</title>
        <authorList>
            <person name="Oliver A."/>
            <person name="Podell S."/>
            <person name="Pinowska A."/>
            <person name="Traller J.C."/>
            <person name="Smith S.R."/>
            <person name="McClure R."/>
            <person name="Beliaev A."/>
            <person name="Bohutskyi P."/>
            <person name="Hill E.A."/>
            <person name="Rabines A."/>
            <person name="Zheng H."/>
            <person name="Allen L.Z."/>
            <person name="Kuo A."/>
            <person name="Grigoriev I.V."/>
            <person name="Allen A.E."/>
            <person name="Hazlebeck D."/>
            <person name="Allen E.E."/>
        </authorList>
    </citation>
    <scope>NUCLEOTIDE SEQUENCE</scope>
    <source>
        <strain evidence="3">Hildebrandi</strain>
    </source>
</reference>
<keyword evidence="4" id="KW-1185">Reference proteome</keyword>
<feature type="region of interest" description="Disordered" evidence="2">
    <location>
        <begin position="1005"/>
        <end position="1027"/>
    </location>
</feature>
<proteinExistence type="predicted"/>
<dbReference type="Proteomes" id="UP000693970">
    <property type="component" value="Unassembled WGS sequence"/>
</dbReference>
<organism evidence="3 4">
    <name type="scientific">Nitzschia inconspicua</name>
    <dbReference type="NCBI Taxonomy" id="303405"/>
    <lineage>
        <taxon>Eukaryota</taxon>
        <taxon>Sar</taxon>
        <taxon>Stramenopiles</taxon>
        <taxon>Ochrophyta</taxon>
        <taxon>Bacillariophyta</taxon>
        <taxon>Bacillariophyceae</taxon>
        <taxon>Bacillariophycidae</taxon>
        <taxon>Bacillariales</taxon>
        <taxon>Bacillariaceae</taxon>
        <taxon>Nitzschia</taxon>
    </lineage>
</organism>
<evidence type="ECO:0000256" key="2">
    <source>
        <dbReference type="SAM" id="MobiDB-lite"/>
    </source>
</evidence>